<evidence type="ECO:0000313" key="4">
    <source>
        <dbReference type="EMBL" id="SDF13230.1"/>
    </source>
</evidence>
<dbReference type="GO" id="GO:0046872">
    <property type="term" value="F:metal ion binding"/>
    <property type="evidence" value="ECO:0007669"/>
    <property type="project" value="UniProtKB-KW"/>
</dbReference>
<keyword evidence="1" id="KW-0479">Metal-binding</keyword>
<dbReference type="GO" id="GO:0006508">
    <property type="term" value="P:proteolysis"/>
    <property type="evidence" value="ECO:0007669"/>
    <property type="project" value="UniProtKB-KW"/>
</dbReference>
<feature type="domain" description="Microcystin LR degradation protein MlrC N-terminal" evidence="3">
    <location>
        <begin position="3"/>
        <end position="292"/>
    </location>
</feature>
<dbReference type="GO" id="GO:0008237">
    <property type="term" value="F:metallopeptidase activity"/>
    <property type="evidence" value="ECO:0007669"/>
    <property type="project" value="UniProtKB-KW"/>
</dbReference>
<keyword evidence="1" id="KW-0645">Protease</keyword>
<evidence type="ECO:0000256" key="1">
    <source>
        <dbReference type="PIRNR" id="PIRNR012702"/>
    </source>
</evidence>
<dbReference type="InterPro" id="IPR015995">
    <property type="entry name" value="MlrC_N"/>
</dbReference>
<gene>
    <name evidence="4" type="ORF">SAMN05660686_00385</name>
</gene>
<comment type="function">
    <text evidence="1">Involved in peptidolytic degradation of cyclic heptapeptide hepatotoxin microcystin (MC).</text>
</comment>
<dbReference type="EMBL" id="FNBW01000001">
    <property type="protein sequence ID" value="SDF13230.1"/>
    <property type="molecule type" value="Genomic_DNA"/>
</dbReference>
<organism evidence="4 5">
    <name type="scientific">Thalassobaculum litoreum DSM 18839</name>
    <dbReference type="NCBI Taxonomy" id="1123362"/>
    <lineage>
        <taxon>Bacteria</taxon>
        <taxon>Pseudomonadati</taxon>
        <taxon>Pseudomonadota</taxon>
        <taxon>Alphaproteobacteria</taxon>
        <taxon>Rhodospirillales</taxon>
        <taxon>Thalassobaculaceae</taxon>
        <taxon>Thalassobaculum</taxon>
    </lineage>
</organism>
<dbReference type="Proteomes" id="UP000198615">
    <property type="component" value="Unassembled WGS sequence"/>
</dbReference>
<dbReference type="OrthoDB" id="9782658at2"/>
<comment type="caution">
    <text evidence="4">The sequence shown here is derived from an EMBL/GenBank/DDBJ whole genome shotgun (WGS) entry which is preliminary data.</text>
</comment>
<evidence type="ECO:0000259" key="2">
    <source>
        <dbReference type="Pfam" id="PF07171"/>
    </source>
</evidence>
<dbReference type="Pfam" id="PF07171">
    <property type="entry name" value="MlrC_C"/>
    <property type="match status" value="1"/>
</dbReference>
<evidence type="ECO:0000313" key="5">
    <source>
        <dbReference type="Proteomes" id="UP000198615"/>
    </source>
</evidence>
<dbReference type="RefSeq" id="WP_093147737.1">
    <property type="nucleotide sequence ID" value="NZ_FNBW01000001.1"/>
</dbReference>
<keyword evidence="5" id="KW-1185">Reference proteome</keyword>
<name>A0A8G2EU33_9PROT</name>
<evidence type="ECO:0000259" key="3">
    <source>
        <dbReference type="Pfam" id="PF07364"/>
    </source>
</evidence>
<protein>
    <recommendedName>
        <fullName evidence="1">Microcystinase C</fullName>
        <shortName evidence="1">MlrC</shortName>
    </recommendedName>
</protein>
<sequence length="503" mass="52988">MARIAIGGFQHETNTFAPTKAGWDAFNIGGGWPPVTTGNELFAAMEGRNISCAGFIEGAQAAGHELVATTWAAAAPSDVVTDEAFDRITGMICQGIRDAGAIDAVYLCLHGAMVTESHEDGEGETVARVREVVGPDLPIIVSLDLHGNMTRRFHELVTACVAYKTYPHVDMADTGKRTAAVLDRILTEGKPAKAYRQIDFLIPLSWQCTMMAPSGPVYDRMTAMETGGVWTTSYLPGFPAADIADCGPSIFAYGATQADADRAADAIAADIRRLEPEFAGKIYDPDEAVAEAVRLSQGASKPVVIADTQDNPGAGGNGDTAGMLKALVNTGVEKAAIGLMIDPEAAKAAHAAGVGAQITIPLGGCSGIPGDTPLEATYTVEALHDGQTTGTGPFYKNAKMRLGLSACLRIGGVRIALATHKVQMADQNLYRYVGIEPTEQAILVNKSSVHFRADFAPIAHEILVAAAPGPMIADPAKLPWKKLRRGMRLSPLGPVWNGPVWNG</sequence>
<dbReference type="InterPro" id="IPR010799">
    <property type="entry name" value="MlrC_C"/>
</dbReference>
<proteinExistence type="inferred from homology"/>
<dbReference type="PIRSF" id="PIRSF012702">
    <property type="entry name" value="UCP012702"/>
    <property type="match status" value="1"/>
</dbReference>
<keyword evidence="1" id="KW-0482">Metalloprotease</keyword>
<keyword evidence="1" id="KW-0378">Hydrolase</keyword>
<comment type="cofactor">
    <cofactor evidence="1">
        <name>Zn(2+)</name>
        <dbReference type="ChEBI" id="CHEBI:29105"/>
    </cofactor>
    <text evidence="1">Binds 1 zinc ion per subunit.</text>
</comment>
<feature type="domain" description="Microcystin LR degradation protein MlrC C-terminal" evidence="2">
    <location>
        <begin position="305"/>
        <end position="482"/>
    </location>
</feature>
<comment type="similarity">
    <text evidence="1">Belongs to the peptidase M81 family.</text>
</comment>
<dbReference type="Pfam" id="PF07364">
    <property type="entry name" value="DUF1485"/>
    <property type="match status" value="1"/>
</dbReference>
<accession>A0A8G2EU33</accession>
<reference evidence="4 5" key="1">
    <citation type="submission" date="2016-10" db="EMBL/GenBank/DDBJ databases">
        <authorList>
            <person name="Varghese N."/>
            <person name="Submissions S."/>
        </authorList>
    </citation>
    <scope>NUCLEOTIDE SEQUENCE [LARGE SCALE GENOMIC DNA]</scope>
    <source>
        <strain evidence="4 5">DSM 18839</strain>
    </source>
</reference>
<dbReference type="InterPro" id="IPR009197">
    <property type="entry name" value="MlrC"/>
</dbReference>
<dbReference type="AlphaFoldDB" id="A0A8G2EU33"/>